<gene>
    <name evidence="6" type="primary">LOC114342240</name>
</gene>
<dbReference type="InterPro" id="IPR006214">
    <property type="entry name" value="Bax_inhibitor_1-related"/>
</dbReference>
<evidence type="ECO:0000313" key="6">
    <source>
        <dbReference type="RefSeq" id="XP_028148830.1"/>
    </source>
</evidence>
<organism evidence="6">
    <name type="scientific">Diabrotica virgifera virgifera</name>
    <name type="common">western corn rootworm</name>
    <dbReference type="NCBI Taxonomy" id="50390"/>
    <lineage>
        <taxon>Eukaryota</taxon>
        <taxon>Metazoa</taxon>
        <taxon>Ecdysozoa</taxon>
        <taxon>Arthropoda</taxon>
        <taxon>Hexapoda</taxon>
        <taxon>Insecta</taxon>
        <taxon>Pterygota</taxon>
        <taxon>Neoptera</taxon>
        <taxon>Endopterygota</taxon>
        <taxon>Coleoptera</taxon>
        <taxon>Polyphaga</taxon>
        <taxon>Cucujiformia</taxon>
        <taxon>Chrysomeloidea</taxon>
        <taxon>Chrysomelidae</taxon>
        <taxon>Galerucinae</taxon>
        <taxon>Diabroticina</taxon>
        <taxon>Diabroticites</taxon>
        <taxon>Diabrotica</taxon>
    </lineage>
</organism>
<dbReference type="AlphaFoldDB" id="A0A6P7GYH5"/>
<feature type="transmembrane region" description="Helical" evidence="5">
    <location>
        <begin position="44"/>
        <end position="65"/>
    </location>
</feature>
<keyword evidence="3 5" id="KW-1133">Transmembrane helix</keyword>
<dbReference type="PANTHER" id="PTHR23291">
    <property type="entry name" value="BAX INHIBITOR-RELATED"/>
    <property type="match status" value="1"/>
</dbReference>
<proteinExistence type="inferred from homology"/>
<reference evidence="6" key="1">
    <citation type="submission" date="2025-08" db="UniProtKB">
        <authorList>
            <consortium name="RefSeq"/>
        </authorList>
    </citation>
    <scope>IDENTIFICATION</scope>
    <source>
        <tissue evidence="6">Whole insect</tissue>
    </source>
</reference>
<feature type="transmembrane region" description="Helical" evidence="5">
    <location>
        <begin position="103"/>
        <end position="122"/>
    </location>
</feature>
<evidence type="ECO:0000256" key="3">
    <source>
        <dbReference type="ARBA" id="ARBA00022989"/>
    </source>
</evidence>
<evidence type="ECO:0000256" key="4">
    <source>
        <dbReference type="ARBA" id="ARBA00023136"/>
    </source>
</evidence>
<dbReference type="PANTHER" id="PTHR23291:SF47">
    <property type="entry name" value="TRANSMEMBRANE BAX INHIBITOR MOTIF CONTAINING 7"/>
    <property type="match status" value="1"/>
</dbReference>
<evidence type="ECO:0000256" key="2">
    <source>
        <dbReference type="ARBA" id="ARBA00022692"/>
    </source>
</evidence>
<evidence type="ECO:0000256" key="5">
    <source>
        <dbReference type="RuleBase" id="RU004379"/>
    </source>
</evidence>
<dbReference type="GO" id="GO:0016020">
    <property type="term" value="C:membrane"/>
    <property type="evidence" value="ECO:0007669"/>
    <property type="project" value="UniProtKB-SubCell"/>
</dbReference>
<dbReference type="InParanoid" id="A0A6P7GYH5"/>
<protein>
    <submittedName>
        <fullName evidence="6">Protein lifeguard 1-like</fullName>
    </submittedName>
</protein>
<evidence type="ECO:0000256" key="1">
    <source>
        <dbReference type="ARBA" id="ARBA00004141"/>
    </source>
</evidence>
<feature type="transmembrane region" description="Helical" evidence="5">
    <location>
        <begin position="71"/>
        <end position="91"/>
    </location>
</feature>
<dbReference type="Pfam" id="PF01027">
    <property type="entry name" value="Bax1-I"/>
    <property type="match status" value="1"/>
</dbReference>
<comment type="subcellular location">
    <subcellularLocation>
        <location evidence="1">Membrane</location>
        <topology evidence="1">Multi-pass membrane protein</topology>
    </subcellularLocation>
</comment>
<sequence>MSKLTTALVYIAVVMVFVTVRFGWLQRVAQEGPLQLHPPPDIHCGYIVLLTFTLAESICLAYTASYYKADGVTIAVGITAAVCLGLTLFAFQTKWDFTTRRGILFVSLLILILSGSIAIFFHNKILHLVLASMGALIFSVYLVYDIQLMLGGQHKYSLSPEKYVFAAVNLYVINLFTCILSILEGRLFNYVYFVSIFLFIWFMIKW</sequence>
<feature type="transmembrane region" description="Helical" evidence="5">
    <location>
        <begin position="6"/>
        <end position="24"/>
    </location>
</feature>
<accession>A0A6P7GYH5</accession>
<feature type="transmembrane region" description="Helical" evidence="5">
    <location>
        <begin position="128"/>
        <end position="151"/>
    </location>
</feature>
<keyword evidence="4 5" id="KW-0472">Membrane</keyword>
<keyword evidence="2 5" id="KW-0812">Transmembrane</keyword>
<feature type="transmembrane region" description="Helical" evidence="5">
    <location>
        <begin position="188"/>
        <end position="204"/>
    </location>
</feature>
<comment type="similarity">
    <text evidence="5">Belongs to the BI1 family.</text>
</comment>
<feature type="transmembrane region" description="Helical" evidence="5">
    <location>
        <begin position="163"/>
        <end position="182"/>
    </location>
</feature>
<dbReference type="RefSeq" id="XP_028148830.1">
    <property type="nucleotide sequence ID" value="XM_028293029.1"/>
</dbReference>
<name>A0A6P7GYH5_DIAVI</name>